<reference evidence="1" key="1">
    <citation type="submission" date="2022-05" db="EMBL/GenBank/DDBJ databases">
        <authorList>
            <person name="Okamura Y."/>
        </authorList>
    </citation>
    <scope>NUCLEOTIDE SEQUENCE</scope>
</reference>
<evidence type="ECO:0000313" key="2">
    <source>
        <dbReference type="Proteomes" id="UP001152562"/>
    </source>
</evidence>
<keyword evidence="2" id="KW-1185">Reference proteome</keyword>
<accession>A0A9P0TCV2</accession>
<dbReference type="EMBL" id="CALOZG010000008">
    <property type="protein sequence ID" value="CAH4029266.1"/>
    <property type="molecule type" value="Genomic_DNA"/>
</dbReference>
<dbReference type="Proteomes" id="UP001152562">
    <property type="component" value="Unassembled WGS sequence"/>
</dbReference>
<gene>
    <name evidence="1" type="ORF">PIBRA_LOCUS6036</name>
</gene>
<comment type="caution">
    <text evidence="1">The sequence shown here is derived from an EMBL/GenBank/DDBJ whole genome shotgun (WGS) entry which is preliminary data.</text>
</comment>
<organism evidence="1 2">
    <name type="scientific">Pieris brassicae</name>
    <name type="common">White butterfly</name>
    <name type="synonym">Large white butterfly</name>
    <dbReference type="NCBI Taxonomy" id="7116"/>
    <lineage>
        <taxon>Eukaryota</taxon>
        <taxon>Metazoa</taxon>
        <taxon>Ecdysozoa</taxon>
        <taxon>Arthropoda</taxon>
        <taxon>Hexapoda</taxon>
        <taxon>Insecta</taxon>
        <taxon>Pterygota</taxon>
        <taxon>Neoptera</taxon>
        <taxon>Endopterygota</taxon>
        <taxon>Lepidoptera</taxon>
        <taxon>Glossata</taxon>
        <taxon>Ditrysia</taxon>
        <taxon>Papilionoidea</taxon>
        <taxon>Pieridae</taxon>
        <taxon>Pierinae</taxon>
        <taxon>Pieris</taxon>
    </lineage>
</organism>
<proteinExistence type="predicted"/>
<protein>
    <submittedName>
        <fullName evidence="1">Uncharacterized protein</fullName>
    </submittedName>
</protein>
<sequence length="181" mass="20917">MNALFNVKNHLPAKAFKFVSTHIELGPWHQLHILFRNRIFKYDSELGETMSVPSGQENTAAQKVYSTPNTSNRFYTQNTQTHPDATVSEDLFLNNDYWKKTSNNFQANNVYPTNSQMDEIPFNVLLPSFNSLIGQDNGQYYFQDNGTNTGIQQDISRLEEQNRQDRPLIQPINTWILILSL</sequence>
<evidence type="ECO:0000313" key="1">
    <source>
        <dbReference type="EMBL" id="CAH4029266.1"/>
    </source>
</evidence>
<dbReference type="AlphaFoldDB" id="A0A9P0TCV2"/>
<name>A0A9P0TCV2_PIEBR</name>